<dbReference type="Proteomes" id="UP000594638">
    <property type="component" value="Unassembled WGS sequence"/>
</dbReference>
<dbReference type="AlphaFoldDB" id="A0A8S0TGG4"/>
<protein>
    <submittedName>
        <fullName evidence="2">Uncharacterized protein</fullName>
    </submittedName>
</protein>
<gene>
    <name evidence="2" type="ORF">OLEA9_A010959</name>
</gene>
<dbReference type="EMBL" id="CACTIH010005970">
    <property type="protein sequence ID" value="CAA3003485.1"/>
    <property type="molecule type" value="Genomic_DNA"/>
</dbReference>
<proteinExistence type="predicted"/>
<feature type="region of interest" description="Disordered" evidence="1">
    <location>
        <begin position="78"/>
        <end position="101"/>
    </location>
</feature>
<comment type="caution">
    <text evidence="2">The sequence shown here is derived from an EMBL/GenBank/DDBJ whole genome shotgun (WGS) entry which is preliminary data.</text>
</comment>
<evidence type="ECO:0000313" key="2">
    <source>
        <dbReference type="EMBL" id="CAA3003485.1"/>
    </source>
</evidence>
<evidence type="ECO:0000256" key="1">
    <source>
        <dbReference type="SAM" id="MobiDB-lite"/>
    </source>
</evidence>
<dbReference type="OrthoDB" id="62798at2759"/>
<name>A0A8S0TGG4_OLEEU</name>
<reference evidence="2 3" key="1">
    <citation type="submission" date="2019-12" db="EMBL/GenBank/DDBJ databases">
        <authorList>
            <person name="Alioto T."/>
            <person name="Alioto T."/>
            <person name="Gomez Garrido J."/>
        </authorList>
    </citation>
    <scope>NUCLEOTIDE SEQUENCE [LARGE SCALE GENOMIC DNA]</scope>
</reference>
<dbReference type="Gramene" id="OE9A010959T1">
    <property type="protein sequence ID" value="OE9A010959C1"/>
    <property type="gene ID" value="OE9A010959"/>
</dbReference>
<evidence type="ECO:0000313" key="3">
    <source>
        <dbReference type="Proteomes" id="UP000594638"/>
    </source>
</evidence>
<accession>A0A8S0TGG4</accession>
<sequence>MPATRMDNRIEMLENAVAQIQPLGSSIIALKGDLEHLNARLGMELSKMNERLEVSLALGRRELNEGLQALRKMFKGIPPESSVMTGEGSRMKSTGPMKEVTESEVILPEKIQNQIRADERLSGIREALPKDPSSIEDLYQHISSLKASCVGTGIMGYLGNK</sequence>
<organism evidence="2 3">
    <name type="scientific">Olea europaea subsp. europaea</name>
    <dbReference type="NCBI Taxonomy" id="158383"/>
    <lineage>
        <taxon>Eukaryota</taxon>
        <taxon>Viridiplantae</taxon>
        <taxon>Streptophyta</taxon>
        <taxon>Embryophyta</taxon>
        <taxon>Tracheophyta</taxon>
        <taxon>Spermatophyta</taxon>
        <taxon>Magnoliopsida</taxon>
        <taxon>eudicotyledons</taxon>
        <taxon>Gunneridae</taxon>
        <taxon>Pentapetalae</taxon>
        <taxon>asterids</taxon>
        <taxon>lamiids</taxon>
        <taxon>Lamiales</taxon>
        <taxon>Oleaceae</taxon>
        <taxon>Oleeae</taxon>
        <taxon>Olea</taxon>
    </lineage>
</organism>
<feature type="non-terminal residue" evidence="2">
    <location>
        <position position="161"/>
    </location>
</feature>
<keyword evidence="3" id="KW-1185">Reference proteome</keyword>